<dbReference type="PROSITE" id="PS50943">
    <property type="entry name" value="HTH_CROC1"/>
    <property type="match status" value="1"/>
</dbReference>
<evidence type="ECO:0000256" key="1">
    <source>
        <dbReference type="SAM" id="MobiDB-lite"/>
    </source>
</evidence>
<dbReference type="EMBL" id="KP211877">
    <property type="protein sequence ID" value="ANV80179.1"/>
    <property type="molecule type" value="Genomic_DNA"/>
</dbReference>
<dbReference type="InterPro" id="IPR010982">
    <property type="entry name" value="Lambda_DNA-bd_dom_sf"/>
</dbReference>
<dbReference type="SMART" id="SM00530">
    <property type="entry name" value="HTH_XRE"/>
    <property type="match status" value="1"/>
</dbReference>
<dbReference type="InterPro" id="IPR001387">
    <property type="entry name" value="Cro/C1-type_HTH"/>
</dbReference>
<dbReference type="GO" id="GO:0003677">
    <property type="term" value="F:DNA binding"/>
    <property type="evidence" value="ECO:0007669"/>
    <property type="project" value="InterPro"/>
</dbReference>
<feature type="domain" description="HTH cro/C1-type" evidence="2">
    <location>
        <begin position="77"/>
        <end position="130"/>
    </location>
</feature>
<accession>A0A1B1TD19</accession>
<feature type="compositionally biased region" description="Basic residues" evidence="1">
    <location>
        <begin position="164"/>
        <end position="186"/>
    </location>
</feature>
<evidence type="ECO:0000313" key="3">
    <source>
        <dbReference type="EMBL" id="ANV80179.1"/>
    </source>
</evidence>
<evidence type="ECO:0000259" key="2">
    <source>
        <dbReference type="PROSITE" id="PS50943"/>
    </source>
</evidence>
<dbReference type="CDD" id="cd00093">
    <property type="entry name" value="HTH_XRE"/>
    <property type="match status" value="1"/>
</dbReference>
<sequence>MGVCELCGNERVSTRKTRTSTTIIDCCNKCVESLGLSPINEKKSSSNIITKPSISKNNNYLVGTETEELITNFHIKIRKEREERGWDIEQLAKKINEKVNTIQKIENGNRVTDNTIKKISKALDINLYSSISPQNERMVKSKEMKEMTMADANISQDEIVSKQKNTKKKMRKLGVSRTGGRKRKKD</sequence>
<feature type="region of interest" description="Disordered" evidence="1">
    <location>
        <begin position="149"/>
        <end position="186"/>
    </location>
</feature>
<name>A0A1B1TD19_9ARCH</name>
<dbReference type="Gene3D" id="1.10.260.40">
    <property type="entry name" value="lambda repressor-like DNA-binding domains"/>
    <property type="match status" value="1"/>
</dbReference>
<proteinExistence type="predicted"/>
<dbReference type="AlphaFoldDB" id="A0A1B1TD19"/>
<organism evidence="3">
    <name type="scientific">uncultured Poseidoniia archaeon</name>
    <dbReference type="NCBI Taxonomy" id="1697135"/>
    <lineage>
        <taxon>Archaea</taxon>
        <taxon>Methanobacteriati</taxon>
        <taxon>Thermoplasmatota</taxon>
        <taxon>Candidatus Poseidoniia</taxon>
        <taxon>environmental samples</taxon>
    </lineage>
</organism>
<dbReference type="Pfam" id="PF01381">
    <property type="entry name" value="HTH_3"/>
    <property type="match status" value="1"/>
</dbReference>
<reference evidence="3" key="2">
    <citation type="submission" date="2016-12" db="EMBL/GenBank/DDBJ databases">
        <authorList>
            <person name="Song W.-J."/>
            <person name="Kurnit D.M."/>
        </authorList>
    </citation>
    <scope>NUCLEOTIDE SEQUENCE</scope>
</reference>
<dbReference type="SUPFAM" id="SSF47413">
    <property type="entry name" value="lambda repressor-like DNA-binding domains"/>
    <property type="match status" value="1"/>
</dbReference>
<protein>
    <recommendedName>
        <fullName evidence="2">HTH cro/C1-type domain-containing protein</fullName>
    </recommendedName>
</protein>
<reference evidence="3" key="1">
    <citation type="journal article" date="2015" name="ISME J.">
        <title>A new class of marine Euryarchaeota group II from the Mediterranean deep chlorophyll maximum.</title>
        <authorList>
            <person name="Martin-Cuadrado A.B."/>
            <person name="Garcia-Heredia I."/>
            <person name="Molto A.G."/>
            <person name="Lopez-Ubeda R."/>
            <person name="Kimes N."/>
            <person name="Lopez-Garcia P."/>
            <person name="Moreira D."/>
            <person name="Rodriguez-Valera F."/>
        </authorList>
    </citation>
    <scope>NUCLEOTIDE SEQUENCE</scope>
</reference>